<evidence type="ECO:0000256" key="1">
    <source>
        <dbReference type="ARBA" id="ARBA00001957"/>
    </source>
</evidence>
<dbReference type="GO" id="GO:0031177">
    <property type="term" value="F:phosphopantetheine binding"/>
    <property type="evidence" value="ECO:0007669"/>
    <property type="project" value="InterPro"/>
</dbReference>
<dbReference type="FunFam" id="1.10.1200.10:FF:000005">
    <property type="entry name" value="Nonribosomal peptide synthetase 1"/>
    <property type="match status" value="1"/>
</dbReference>
<dbReference type="Pfam" id="PF13193">
    <property type="entry name" value="AMP-binding_C"/>
    <property type="match status" value="1"/>
</dbReference>
<dbReference type="GO" id="GO:0005829">
    <property type="term" value="C:cytosol"/>
    <property type="evidence" value="ECO:0007669"/>
    <property type="project" value="TreeGrafter"/>
</dbReference>
<dbReference type="SUPFAM" id="SSF56801">
    <property type="entry name" value="Acetyl-CoA synthetase-like"/>
    <property type="match status" value="1"/>
</dbReference>
<accession>A0A1W1XF04</accession>
<feature type="non-terminal residue" evidence="5">
    <location>
        <position position="1"/>
    </location>
</feature>
<dbReference type="PANTHER" id="PTHR45527">
    <property type="entry name" value="NONRIBOSOMAL PEPTIDE SYNTHETASE"/>
    <property type="match status" value="1"/>
</dbReference>
<dbReference type="PANTHER" id="PTHR45527:SF1">
    <property type="entry name" value="FATTY ACID SYNTHASE"/>
    <property type="match status" value="1"/>
</dbReference>
<keyword evidence="3" id="KW-0597">Phosphoprotein</keyword>
<keyword evidence="6" id="KW-1185">Reference proteome</keyword>
<dbReference type="InterPro" id="IPR009081">
    <property type="entry name" value="PP-bd_ACP"/>
</dbReference>
<reference evidence="5 6" key="1">
    <citation type="submission" date="2017-04" db="EMBL/GenBank/DDBJ databases">
        <authorList>
            <person name="Afonso C.L."/>
            <person name="Miller P.J."/>
            <person name="Scott M.A."/>
            <person name="Spackman E."/>
            <person name="Goraichik I."/>
            <person name="Dimitrov K.M."/>
            <person name="Suarez D.L."/>
            <person name="Swayne D.E."/>
        </authorList>
    </citation>
    <scope>NUCLEOTIDE SEQUENCE [LARGE SCALE GENOMIC DNA]</scope>
    <source>
        <strain evidence="5 6">DSM 23236</strain>
    </source>
</reference>
<keyword evidence="2" id="KW-0596">Phosphopantetheine</keyword>
<evidence type="ECO:0000259" key="4">
    <source>
        <dbReference type="PROSITE" id="PS50075"/>
    </source>
</evidence>
<dbReference type="GO" id="GO:0044550">
    <property type="term" value="P:secondary metabolite biosynthetic process"/>
    <property type="evidence" value="ECO:0007669"/>
    <property type="project" value="TreeGrafter"/>
</dbReference>
<dbReference type="EMBL" id="FWXD01000006">
    <property type="protein sequence ID" value="SMC22392.1"/>
    <property type="molecule type" value="Genomic_DNA"/>
</dbReference>
<dbReference type="Gene3D" id="3.30.300.30">
    <property type="match status" value="1"/>
</dbReference>
<sequence>ATLLQQPAIRDAVVVARQDDEDTRLVAYLVAQPEQAMPDGDALRSILLRSLPDYMVPAYFIELAQLPLTPNGKVDRQALPAPQRQVDEDRYVAPRTATEARLAAIWAGVLKLDRVGVHDNFFALGGHSLLATVLTVQIRLAFACELNVRTVFEAPTVAALAEKLLASPDKTGADQGNSTPADGERNWLLVDDNIAKLDSPHTASHDIFFIPGAGGSAEVFNQVARSVPPDQANVFVFHHDGIDNEADPVDDFVVMAARYAPQILRHCSGKIVLAGYCVGGLIAYELAKALQKLGFDQVMLGFIDTGIVPAGYEFPPFDEAYFKSEFFKAICDTYSKVGEPLTARTFDNMPLENCINLATSRMNLHSPHEQEIWHTILRQRYLAEKYHAHAMRQYWADHPVQTCPFGVSADFHMSPLAARRMESTEIHGDNHWGNTAFANSPIEVFEGRHLDILRHHPAGVAKSLIALITSSAQQSLEDAAA</sequence>
<evidence type="ECO:0000313" key="6">
    <source>
        <dbReference type="Proteomes" id="UP000192761"/>
    </source>
</evidence>
<dbReference type="InterPro" id="IPR025110">
    <property type="entry name" value="AMP-bd_C"/>
</dbReference>
<protein>
    <submittedName>
        <fullName evidence="5">Thioesterase domain-containing protein</fullName>
    </submittedName>
</protein>
<dbReference type="InterPro" id="IPR045851">
    <property type="entry name" value="AMP-bd_C_sf"/>
</dbReference>
<feature type="domain" description="Carrier" evidence="4">
    <location>
        <begin position="93"/>
        <end position="168"/>
    </location>
</feature>
<dbReference type="InterPro" id="IPR001031">
    <property type="entry name" value="Thioesterase"/>
</dbReference>
<dbReference type="GO" id="GO:0043041">
    <property type="term" value="P:amino acid activation for nonribosomal peptide biosynthetic process"/>
    <property type="evidence" value="ECO:0007669"/>
    <property type="project" value="TreeGrafter"/>
</dbReference>
<proteinExistence type="predicted"/>
<dbReference type="Pfam" id="PF00550">
    <property type="entry name" value="PP-binding"/>
    <property type="match status" value="1"/>
</dbReference>
<dbReference type="Proteomes" id="UP000192761">
    <property type="component" value="Unassembled WGS sequence"/>
</dbReference>
<evidence type="ECO:0000256" key="3">
    <source>
        <dbReference type="ARBA" id="ARBA00022553"/>
    </source>
</evidence>
<evidence type="ECO:0000256" key="2">
    <source>
        <dbReference type="ARBA" id="ARBA00022450"/>
    </source>
</evidence>
<gene>
    <name evidence="5" type="ORF">SAMN02745857_01405</name>
</gene>
<evidence type="ECO:0000313" key="5">
    <source>
        <dbReference type="EMBL" id="SMC22392.1"/>
    </source>
</evidence>
<dbReference type="STRING" id="1121001.SAMN02745857_01405"/>
<dbReference type="InterPro" id="IPR029058">
    <property type="entry name" value="AB_hydrolase_fold"/>
</dbReference>
<name>A0A1W1XF04_9NEIS</name>
<dbReference type="InterPro" id="IPR020806">
    <property type="entry name" value="PKS_PP-bd"/>
</dbReference>
<dbReference type="SMART" id="SM00823">
    <property type="entry name" value="PKS_PP"/>
    <property type="match status" value="1"/>
</dbReference>
<dbReference type="Gene3D" id="1.10.1200.10">
    <property type="entry name" value="ACP-like"/>
    <property type="match status" value="1"/>
</dbReference>
<comment type="cofactor">
    <cofactor evidence="1">
        <name>pantetheine 4'-phosphate</name>
        <dbReference type="ChEBI" id="CHEBI:47942"/>
    </cofactor>
</comment>
<dbReference type="SUPFAM" id="SSF47336">
    <property type="entry name" value="ACP-like"/>
    <property type="match status" value="1"/>
</dbReference>
<dbReference type="InterPro" id="IPR036736">
    <property type="entry name" value="ACP-like_sf"/>
</dbReference>
<dbReference type="Pfam" id="PF00975">
    <property type="entry name" value="Thioesterase"/>
    <property type="match status" value="1"/>
</dbReference>
<dbReference type="PROSITE" id="PS50075">
    <property type="entry name" value="CARRIER"/>
    <property type="match status" value="1"/>
</dbReference>
<dbReference type="Gene3D" id="3.40.50.1820">
    <property type="entry name" value="alpha/beta hydrolase"/>
    <property type="match status" value="1"/>
</dbReference>
<dbReference type="AlphaFoldDB" id="A0A1W1XF04"/>
<dbReference type="SUPFAM" id="SSF53474">
    <property type="entry name" value="alpha/beta-Hydrolases"/>
    <property type="match status" value="1"/>
</dbReference>
<organism evidence="5 6">
    <name type="scientific">Andreprevotia lacus DSM 23236</name>
    <dbReference type="NCBI Taxonomy" id="1121001"/>
    <lineage>
        <taxon>Bacteria</taxon>
        <taxon>Pseudomonadati</taxon>
        <taxon>Pseudomonadota</taxon>
        <taxon>Betaproteobacteria</taxon>
        <taxon>Neisseriales</taxon>
        <taxon>Chitinibacteraceae</taxon>
        <taxon>Andreprevotia</taxon>
    </lineage>
</organism>